<dbReference type="GO" id="GO:0005737">
    <property type="term" value="C:cytoplasm"/>
    <property type="evidence" value="ECO:0007669"/>
    <property type="project" value="UniProtKB-SubCell"/>
</dbReference>
<reference evidence="12 13" key="1">
    <citation type="submission" date="2018-05" db="EMBL/GenBank/DDBJ databases">
        <title>Leucothrix arctica sp. nov., isolated from Arctic seawater.</title>
        <authorList>
            <person name="Choi A."/>
            <person name="Baek K."/>
        </authorList>
    </citation>
    <scope>NUCLEOTIDE SEQUENCE [LARGE SCALE GENOMIC DNA]</scope>
    <source>
        <strain evidence="12 13">JCM 18388</strain>
    </source>
</reference>
<dbReference type="RefSeq" id="WP_109839111.1">
    <property type="nucleotide sequence ID" value="NZ_QGKM01000069.1"/>
</dbReference>
<dbReference type="NCBIfam" id="TIGR00214">
    <property type="entry name" value="lipB"/>
    <property type="match status" value="1"/>
</dbReference>
<dbReference type="CDD" id="cd16444">
    <property type="entry name" value="LipB"/>
    <property type="match status" value="1"/>
</dbReference>
<dbReference type="HAMAP" id="MF_00013">
    <property type="entry name" value="LipB"/>
    <property type="match status" value="1"/>
</dbReference>
<feature type="binding site" evidence="6 9">
    <location>
        <begin position="140"/>
        <end position="142"/>
    </location>
    <ligand>
        <name>substrate</name>
    </ligand>
</feature>
<comment type="similarity">
    <text evidence="6 7">Belongs to the LipB family.</text>
</comment>
<dbReference type="Gene3D" id="3.30.930.10">
    <property type="entry name" value="Bira Bifunctional Protein, Domain 2"/>
    <property type="match status" value="1"/>
</dbReference>
<dbReference type="OrthoDB" id="9787061at2"/>
<evidence type="ECO:0000256" key="6">
    <source>
        <dbReference type="HAMAP-Rule" id="MF_00013"/>
    </source>
</evidence>
<dbReference type="SUPFAM" id="SSF55681">
    <property type="entry name" value="Class II aaRS and biotin synthetases"/>
    <property type="match status" value="1"/>
</dbReference>
<evidence type="ECO:0000256" key="2">
    <source>
        <dbReference type="ARBA" id="ARBA00022490"/>
    </source>
</evidence>
<evidence type="ECO:0000256" key="4">
    <source>
        <dbReference type="ARBA" id="ARBA00023315"/>
    </source>
</evidence>
<gene>
    <name evidence="6" type="primary">lipB</name>
    <name evidence="12" type="ORF">DKW60_18305</name>
</gene>
<dbReference type="GO" id="GO:0009249">
    <property type="term" value="P:protein lipoylation"/>
    <property type="evidence" value="ECO:0007669"/>
    <property type="project" value="InterPro"/>
</dbReference>
<evidence type="ECO:0000256" key="1">
    <source>
        <dbReference type="ARBA" id="ARBA00004821"/>
    </source>
</evidence>
<evidence type="ECO:0000256" key="9">
    <source>
        <dbReference type="PIRSR" id="PIRSR016262-2"/>
    </source>
</evidence>
<dbReference type="InterPro" id="IPR045864">
    <property type="entry name" value="aa-tRNA-synth_II/BPL/LPL"/>
</dbReference>
<evidence type="ECO:0000313" key="12">
    <source>
        <dbReference type="EMBL" id="PWQ93039.1"/>
    </source>
</evidence>
<dbReference type="InterPro" id="IPR004143">
    <property type="entry name" value="BPL_LPL_catalytic"/>
</dbReference>
<keyword evidence="2 6" id="KW-0963">Cytoplasm</keyword>
<dbReference type="NCBIfam" id="NF010922">
    <property type="entry name" value="PRK14342.1"/>
    <property type="match status" value="1"/>
</dbReference>
<comment type="pathway">
    <text evidence="1 6 7">Protein modification; protein lipoylation via endogenous pathway; protein N(6)-(lipoyl)lysine from octanoyl-[acyl-carrier-protein]: step 1/2.</text>
</comment>
<feature type="binding site" evidence="6 9">
    <location>
        <begin position="73"/>
        <end position="80"/>
    </location>
    <ligand>
        <name>substrate</name>
    </ligand>
</feature>
<dbReference type="InterPro" id="IPR000544">
    <property type="entry name" value="Octanoyltransferase"/>
</dbReference>
<comment type="subcellular location">
    <subcellularLocation>
        <location evidence="6">Cytoplasm</location>
    </subcellularLocation>
</comment>
<dbReference type="PIRSF" id="PIRSF016262">
    <property type="entry name" value="LPLase"/>
    <property type="match status" value="1"/>
</dbReference>
<evidence type="ECO:0000313" key="13">
    <source>
        <dbReference type="Proteomes" id="UP000245539"/>
    </source>
</evidence>
<dbReference type="UniPathway" id="UPA00538">
    <property type="reaction ID" value="UER00592"/>
</dbReference>
<comment type="miscellaneous">
    <text evidence="6">In the reaction, the free carboxyl group of octanoic acid is attached via an amide linkage to the epsilon-amino group of a specific lysine residue of lipoyl domains of lipoate-dependent enzymes.</text>
</comment>
<dbReference type="FunFam" id="3.30.930.10:FF:000020">
    <property type="entry name" value="Octanoyltransferase"/>
    <property type="match status" value="1"/>
</dbReference>
<keyword evidence="3 6" id="KW-0808">Transferase</keyword>
<feature type="binding site" evidence="6 9">
    <location>
        <begin position="153"/>
        <end position="155"/>
    </location>
    <ligand>
        <name>substrate</name>
    </ligand>
</feature>
<feature type="site" description="Lowers pKa of active site Cys" evidence="6 10">
    <location>
        <position position="137"/>
    </location>
</feature>
<comment type="catalytic activity">
    <reaction evidence="6 7">
        <text>octanoyl-[ACP] + L-lysyl-[protein] = N(6)-octanoyl-L-lysyl-[protein] + holo-[ACP] + H(+)</text>
        <dbReference type="Rhea" id="RHEA:17665"/>
        <dbReference type="Rhea" id="RHEA-COMP:9636"/>
        <dbReference type="Rhea" id="RHEA-COMP:9685"/>
        <dbReference type="Rhea" id="RHEA-COMP:9752"/>
        <dbReference type="Rhea" id="RHEA-COMP:9928"/>
        <dbReference type="ChEBI" id="CHEBI:15378"/>
        <dbReference type="ChEBI" id="CHEBI:29969"/>
        <dbReference type="ChEBI" id="CHEBI:64479"/>
        <dbReference type="ChEBI" id="CHEBI:78463"/>
        <dbReference type="ChEBI" id="CHEBI:78809"/>
        <dbReference type="EC" id="2.3.1.181"/>
    </reaction>
</comment>
<keyword evidence="4 6" id="KW-0012">Acyltransferase</keyword>
<evidence type="ECO:0000259" key="11">
    <source>
        <dbReference type="PROSITE" id="PS51733"/>
    </source>
</evidence>
<evidence type="ECO:0000256" key="8">
    <source>
        <dbReference type="PIRSR" id="PIRSR016262-1"/>
    </source>
</evidence>
<feature type="active site" description="Acyl-thioester intermediate" evidence="6 8">
    <location>
        <position position="171"/>
    </location>
</feature>
<protein>
    <recommendedName>
        <fullName evidence="6 7">Octanoyltransferase</fullName>
        <ecNumber evidence="6 7">2.3.1.181</ecNumber>
    </recommendedName>
    <alternativeName>
        <fullName evidence="6">Lipoate-protein ligase B</fullName>
    </alternativeName>
    <alternativeName>
        <fullName evidence="6">Lipoyl/octanoyl transferase</fullName>
    </alternativeName>
    <alternativeName>
        <fullName evidence="6">Octanoyl-[acyl-carrier-protein]-protein N-octanoyltransferase</fullName>
    </alternativeName>
</protein>
<evidence type="ECO:0000256" key="3">
    <source>
        <dbReference type="ARBA" id="ARBA00022679"/>
    </source>
</evidence>
<accession>A0A317C436</accession>
<dbReference type="InterPro" id="IPR020605">
    <property type="entry name" value="Octanoyltransferase_CS"/>
</dbReference>
<keyword evidence="13" id="KW-1185">Reference proteome</keyword>
<comment type="caution">
    <text evidence="12">The sequence shown here is derived from an EMBL/GenBank/DDBJ whole genome shotgun (WGS) entry which is preliminary data.</text>
</comment>
<dbReference type="PANTHER" id="PTHR10993">
    <property type="entry name" value="OCTANOYLTRANSFERASE"/>
    <property type="match status" value="1"/>
</dbReference>
<dbReference type="PANTHER" id="PTHR10993:SF7">
    <property type="entry name" value="LIPOYLTRANSFERASE 2, MITOCHONDRIAL-RELATED"/>
    <property type="match status" value="1"/>
</dbReference>
<dbReference type="AlphaFoldDB" id="A0A317C436"/>
<name>A0A317C436_9GAMM</name>
<dbReference type="EC" id="2.3.1.181" evidence="6 7"/>
<proteinExistence type="inferred from homology"/>
<comment type="function">
    <text evidence="5 6 7">Catalyzes the transfer of endogenously produced octanoic acid from octanoyl-acyl-carrier-protein onto the lipoyl domains of lipoate-dependent enzymes. Lipoyl-ACP can also act as a substrate although octanoyl-ACP is likely to be the physiological substrate.</text>
</comment>
<dbReference type="GO" id="GO:0033819">
    <property type="term" value="F:lipoyl(octanoyl) transferase activity"/>
    <property type="evidence" value="ECO:0007669"/>
    <property type="project" value="UniProtKB-EC"/>
</dbReference>
<organism evidence="12 13">
    <name type="scientific">Leucothrix pacifica</name>
    <dbReference type="NCBI Taxonomy" id="1247513"/>
    <lineage>
        <taxon>Bacteria</taxon>
        <taxon>Pseudomonadati</taxon>
        <taxon>Pseudomonadota</taxon>
        <taxon>Gammaproteobacteria</taxon>
        <taxon>Thiotrichales</taxon>
        <taxon>Thiotrichaceae</taxon>
        <taxon>Leucothrix</taxon>
    </lineage>
</organism>
<evidence type="ECO:0000256" key="10">
    <source>
        <dbReference type="PIRSR" id="PIRSR016262-3"/>
    </source>
</evidence>
<dbReference type="Pfam" id="PF21948">
    <property type="entry name" value="LplA-B_cat"/>
    <property type="match status" value="1"/>
</dbReference>
<dbReference type="PROSITE" id="PS01313">
    <property type="entry name" value="LIPB"/>
    <property type="match status" value="1"/>
</dbReference>
<evidence type="ECO:0000256" key="5">
    <source>
        <dbReference type="ARBA" id="ARBA00024732"/>
    </source>
</evidence>
<sequence length="209" mass="23170">MGAINSQIIVRQLGLSDYETTWQAMQEFTRSREAETPDEIWVLEHPPVFTLGTNGKPEHILNAGNIPVVNIDRGGQVTYHGPGQLVIYLLLNLHRRKLGIRKLVTFIEDTIVDLLADYDIKANSDPDAPGVYVDGKKIAALGLRVSRGCTTHGLSLNIDMDLSPFNRINPCGYKGLEIVQCSDLGINKTLNEIADQLTNLLQQRLPEQA</sequence>
<feature type="domain" description="BPL/LPL catalytic" evidence="11">
    <location>
        <begin position="34"/>
        <end position="209"/>
    </location>
</feature>
<dbReference type="PROSITE" id="PS51733">
    <property type="entry name" value="BPL_LPL_CATALYTIC"/>
    <property type="match status" value="1"/>
</dbReference>
<dbReference type="EMBL" id="QGKM01000069">
    <property type="protein sequence ID" value="PWQ93039.1"/>
    <property type="molecule type" value="Genomic_DNA"/>
</dbReference>
<evidence type="ECO:0000256" key="7">
    <source>
        <dbReference type="PIRNR" id="PIRNR016262"/>
    </source>
</evidence>
<dbReference type="Proteomes" id="UP000245539">
    <property type="component" value="Unassembled WGS sequence"/>
</dbReference>